<dbReference type="SUPFAM" id="SSF53738">
    <property type="entry name" value="Phosphoglucomutase, first 3 domains"/>
    <property type="match status" value="3"/>
</dbReference>
<evidence type="ECO:0000259" key="9">
    <source>
        <dbReference type="Pfam" id="PF02878"/>
    </source>
</evidence>
<proteinExistence type="inferred from homology"/>
<dbReference type="InterPro" id="IPR016066">
    <property type="entry name" value="A-D-PHexomutase_CS"/>
</dbReference>
<name>A0A7C1E8V0_9CREN</name>
<reference evidence="11" key="1">
    <citation type="journal article" date="2020" name="mSystems">
        <title>Genome- and Community-Level Interaction Insights into Carbon Utilization and Element Cycling Functions of Hydrothermarchaeota in Hydrothermal Sediment.</title>
        <authorList>
            <person name="Zhou Z."/>
            <person name="Liu Y."/>
            <person name="Xu W."/>
            <person name="Pan J."/>
            <person name="Luo Z.H."/>
            <person name="Li M."/>
        </authorList>
    </citation>
    <scope>NUCLEOTIDE SEQUENCE [LARGE SCALE GENOMIC DNA]</scope>
    <source>
        <strain evidence="11">SpSt-123</strain>
    </source>
</reference>
<dbReference type="AlphaFoldDB" id="A0A7C1E8V0"/>
<dbReference type="Pfam" id="PF00408">
    <property type="entry name" value="PGM_PMM_IV"/>
    <property type="match status" value="1"/>
</dbReference>
<gene>
    <name evidence="11" type="ORF">ENO04_00325</name>
</gene>
<evidence type="ECO:0000256" key="5">
    <source>
        <dbReference type="ARBA" id="ARBA00022842"/>
    </source>
</evidence>
<accession>A0A7C1E8V0</accession>
<keyword evidence="5 7" id="KW-0460">Magnesium</keyword>
<comment type="similarity">
    <text evidence="2 7">Belongs to the phosphohexose mutase family.</text>
</comment>
<evidence type="ECO:0000259" key="10">
    <source>
        <dbReference type="Pfam" id="PF02879"/>
    </source>
</evidence>
<dbReference type="InterPro" id="IPR005845">
    <property type="entry name" value="A-D-PHexomutase_a/b/a-II"/>
</dbReference>
<dbReference type="GO" id="GO:0005975">
    <property type="term" value="P:carbohydrate metabolic process"/>
    <property type="evidence" value="ECO:0007669"/>
    <property type="project" value="InterPro"/>
</dbReference>
<dbReference type="Gene3D" id="3.40.120.10">
    <property type="entry name" value="Alpha-D-Glucose-1,6-Bisphosphate, subunit A, domain 3"/>
    <property type="match status" value="3"/>
</dbReference>
<dbReference type="InterPro" id="IPR005843">
    <property type="entry name" value="A-D-PHexomutase_C"/>
</dbReference>
<dbReference type="Pfam" id="PF02878">
    <property type="entry name" value="PGM_PMM_I"/>
    <property type="match status" value="1"/>
</dbReference>
<feature type="domain" description="Alpha-D-phosphohexomutase alpha/beta/alpha" evidence="9">
    <location>
        <begin position="2"/>
        <end position="132"/>
    </location>
</feature>
<dbReference type="InterPro" id="IPR005844">
    <property type="entry name" value="A-D-PHexomutase_a/b/a-I"/>
</dbReference>
<keyword evidence="4 7" id="KW-0479">Metal-binding</keyword>
<comment type="cofactor">
    <cofactor evidence="1">
        <name>Mg(2+)</name>
        <dbReference type="ChEBI" id="CHEBI:18420"/>
    </cofactor>
</comment>
<keyword evidence="6" id="KW-0413">Isomerase</keyword>
<dbReference type="GO" id="GO:0000287">
    <property type="term" value="F:magnesium ion binding"/>
    <property type="evidence" value="ECO:0007669"/>
    <property type="project" value="InterPro"/>
</dbReference>
<organism evidence="11">
    <name type="scientific">Fervidicoccus fontis</name>
    <dbReference type="NCBI Taxonomy" id="683846"/>
    <lineage>
        <taxon>Archaea</taxon>
        <taxon>Thermoproteota</taxon>
        <taxon>Thermoprotei</taxon>
        <taxon>Fervidicoccales</taxon>
        <taxon>Fervidicoccaceae</taxon>
        <taxon>Fervidicoccus</taxon>
    </lineage>
</organism>
<dbReference type="Pfam" id="PF02879">
    <property type="entry name" value="PGM_PMM_II"/>
    <property type="match status" value="1"/>
</dbReference>
<protein>
    <submittedName>
        <fullName evidence="11">Phosphoglucomutase</fullName>
    </submittedName>
</protein>
<feature type="domain" description="Alpha-D-phosphohexomutase alpha/beta/alpha" evidence="10">
    <location>
        <begin position="152"/>
        <end position="249"/>
    </location>
</feature>
<dbReference type="InterPro" id="IPR036900">
    <property type="entry name" value="A-D-PHexomutase_C_sf"/>
</dbReference>
<dbReference type="InterPro" id="IPR016055">
    <property type="entry name" value="A-D-PHexomutase_a/b/a-I/II/III"/>
</dbReference>
<evidence type="ECO:0000256" key="6">
    <source>
        <dbReference type="ARBA" id="ARBA00023235"/>
    </source>
</evidence>
<dbReference type="PANTHER" id="PTHR43771">
    <property type="entry name" value="PHOSPHOMANNOMUTASE"/>
    <property type="match status" value="1"/>
</dbReference>
<dbReference type="PANTHER" id="PTHR43771:SF1">
    <property type="entry name" value="PHOSPHOMANNOMUTASE"/>
    <property type="match status" value="1"/>
</dbReference>
<dbReference type="PROSITE" id="PS00710">
    <property type="entry name" value="PGM_PMM"/>
    <property type="match status" value="1"/>
</dbReference>
<dbReference type="SUPFAM" id="SSF55957">
    <property type="entry name" value="Phosphoglucomutase, C-terminal domain"/>
    <property type="match status" value="1"/>
</dbReference>
<comment type="caution">
    <text evidence="11">The sequence shown here is derived from an EMBL/GenBank/DDBJ whole genome shotgun (WGS) entry which is preliminary data.</text>
</comment>
<dbReference type="GO" id="GO:0016868">
    <property type="term" value="F:intramolecular phosphotransferase activity"/>
    <property type="evidence" value="ECO:0007669"/>
    <property type="project" value="InterPro"/>
</dbReference>
<dbReference type="InterPro" id="IPR005841">
    <property type="entry name" value="Alpha-D-phosphohexomutase_SF"/>
</dbReference>
<evidence type="ECO:0000259" key="8">
    <source>
        <dbReference type="Pfam" id="PF00408"/>
    </source>
</evidence>
<keyword evidence="3" id="KW-0597">Phosphoprotein</keyword>
<dbReference type="EMBL" id="DSDY01000012">
    <property type="protein sequence ID" value="HDS10061.1"/>
    <property type="molecule type" value="Genomic_DNA"/>
</dbReference>
<evidence type="ECO:0000256" key="2">
    <source>
        <dbReference type="ARBA" id="ARBA00010231"/>
    </source>
</evidence>
<evidence type="ECO:0000256" key="7">
    <source>
        <dbReference type="RuleBase" id="RU004326"/>
    </source>
</evidence>
<dbReference type="PRINTS" id="PR00509">
    <property type="entry name" value="PGMPMM"/>
</dbReference>
<dbReference type="Gene3D" id="3.30.310.50">
    <property type="entry name" value="Alpha-D-phosphohexomutase, C-terminal domain"/>
    <property type="match status" value="1"/>
</dbReference>
<evidence type="ECO:0000256" key="4">
    <source>
        <dbReference type="ARBA" id="ARBA00022723"/>
    </source>
</evidence>
<sequence length="469" mass="52713">MKYFGTAGIRGEYPHYVSPELAFRVGLALSAYLNENSNINVAWDSRTTSQLLALSVASGIMAGGSKALLLGMLPTPALAYSVRKLGSKAGVIITASHNPPKDNGLKIFDEKGMEYTESKEEKIEELIEKSDNLKLPWNKVGSFAIHDGMLQEFLDDIYHRFSNITPSLQLNVIVDCANGSGSYATPVILRKLGVKVYSLNCNPDGFFPGRYPEPRPDVLMPFHSLLSSLNAQMYLAHDGDADRLSVMTPRHGFLKQDYLIAIYALDKLSEKRRGKIIVSPDVGNSVYEIAERFSAEIIVWKLGKLHEKLVEHPDAILIAEPWKLIDPQWGPWVDGVYQSAYLVSILYKNKMNLDNLVELIPRYYWARGDVAYSSHQEKNNVYSIAITKISELGSDVRDIVRIDGVRVNFNDDSWVLLRASGTEPKIRFYLEAKTKERFQELKDKTLSIIKKSTESSEAKIIDIKINEGY</sequence>
<feature type="domain" description="Alpha-D-phosphohexomutase C-terminal" evidence="8">
    <location>
        <begin position="401"/>
        <end position="445"/>
    </location>
</feature>
<evidence type="ECO:0000256" key="1">
    <source>
        <dbReference type="ARBA" id="ARBA00001946"/>
    </source>
</evidence>
<evidence type="ECO:0000313" key="11">
    <source>
        <dbReference type="EMBL" id="HDS10061.1"/>
    </source>
</evidence>
<evidence type="ECO:0000256" key="3">
    <source>
        <dbReference type="ARBA" id="ARBA00022553"/>
    </source>
</evidence>